<protein>
    <submittedName>
        <fullName evidence="4">Anti-sigma factor RsiW</fullName>
    </submittedName>
</protein>
<dbReference type="InterPro" id="IPR018764">
    <property type="entry name" value="RskA_C"/>
</dbReference>
<dbReference type="Proteomes" id="UP000517712">
    <property type="component" value="Unassembled WGS sequence"/>
</dbReference>
<dbReference type="GO" id="GO:0005886">
    <property type="term" value="C:plasma membrane"/>
    <property type="evidence" value="ECO:0007669"/>
    <property type="project" value="InterPro"/>
</dbReference>
<keyword evidence="2" id="KW-0472">Membrane</keyword>
<sequence length="248" mass="25787">MSHIDQEELALVALGEPVGSAAAEKHLQQCPQCTHELAEMTHAVIVGRASMTDHEIEAPPARVWTGIHAQLGLGEGLRTDPLAASAPQEAVASEPASSPRRGGGRSRALWTLAASVAVLAGIGGAMWAGTTASLAPVSVASATLDAFPSYPEAAGEAEVDEQPDGTRELTVTVNVEETADTYREVWLIRNDGQALISLGVLSGTSGTFRIPDGVDLNDYDLVDISFEPIDGDPAHSGDSIVRGALDFA</sequence>
<gene>
    <name evidence="4" type="ORF">HD600_001446</name>
</gene>
<dbReference type="RefSeq" id="WP_184282609.1">
    <property type="nucleotide sequence ID" value="NZ_BAAAPG010000001.1"/>
</dbReference>
<evidence type="ECO:0000259" key="3">
    <source>
        <dbReference type="Pfam" id="PF10099"/>
    </source>
</evidence>
<feature type="region of interest" description="Disordered" evidence="1">
    <location>
        <begin position="83"/>
        <end position="104"/>
    </location>
</feature>
<name>A0A7W9FD67_9MICO</name>
<reference evidence="4 5" key="1">
    <citation type="submission" date="2020-08" db="EMBL/GenBank/DDBJ databases">
        <title>Sequencing the genomes of 1000 actinobacteria strains.</title>
        <authorList>
            <person name="Klenk H.-P."/>
        </authorList>
    </citation>
    <scope>NUCLEOTIDE SEQUENCE [LARGE SCALE GENOMIC DNA]</scope>
    <source>
        <strain evidence="4 5">DSM 24823</strain>
    </source>
</reference>
<proteinExistence type="predicted"/>
<organism evidence="4 5">
    <name type="scientific">Microbacterium ginsengiterrae</name>
    <dbReference type="NCBI Taxonomy" id="546115"/>
    <lineage>
        <taxon>Bacteria</taxon>
        <taxon>Bacillati</taxon>
        <taxon>Actinomycetota</taxon>
        <taxon>Actinomycetes</taxon>
        <taxon>Micrococcales</taxon>
        <taxon>Microbacteriaceae</taxon>
        <taxon>Microbacterium</taxon>
    </lineage>
</organism>
<dbReference type="AlphaFoldDB" id="A0A7W9FD67"/>
<evidence type="ECO:0000256" key="1">
    <source>
        <dbReference type="SAM" id="MobiDB-lite"/>
    </source>
</evidence>
<dbReference type="Pfam" id="PF10099">
    <property type="entry name" value="RskA_C"/>
    <property type="match status" value="1"/>
</dbReference>
<keyword evidence="2" id="KW-0812">Transmembrane</keyword>
<keyword evidence="2" id="KW-1133">Transmembrane helix</keyword>
<keyword evidence="5" id="KW-1185">Reference proteome</keyword>
<evidence type="ECO:0000256" key="2">
    <source>
        <dbReference type="SAM" id="Phobius"/>
    </source>
</evidence>
<accession>A0A7W9FD67</accession>
<dbReference type="EMBL" id="JACHMU010000001">
    <property type="protein sequence ID" value="MBB5742949.1"/>
    <property type="molecule type" value="Genomic_DNA"/>
</dbReference>
<feature type="transmembrane region" description="Helical" evidence="2">
    <location>
        <begin position="108"/>
        <end position="128"/>
    </location>
</feature>
<evidence type="ECO:0000313" key="4">
    <source>
        <dbReference type="EMBL" id="MBB5742949.1"/>
    </source>
</evidence>
<comment type="caution">
    <text evidence="4">The sequence shown here is derived from an EMBL/GenBank/DDBJ whole genome shotgun (WGS) entry which is preliminary data.</text>
</comment>
<evidence type="ECO:0000313" key="5">
    <source>
        <dbReference type="Proteomes" id="UP000517712"/>
    </source>
</evidence>
<feature type="domain" description="Anti-sigma K factor RskA C-terminal" evidence="3">
    <location>
        <begin position="111"/>
        <end position="237"/>
    </location>
</feature>